<dbReference type="AlphaFoldDB" id="A0A5U0PY10"/>
<dbReference type="PROSITE" id="PS01124">
    <property type="entry name" value="HTH_ARAC_FAMILY_2"/>
    <property type="match status" value="1"/>
</dbReference>
<dbReference type="GO" id="GO:0003700">
    <property type="term" value="F:DNA-binding transcription factor activity"/>
    <property type="evidence" value="ECO:0007669"/>
    <property type="project" value="InterPro"/>
</dbReference>
<dbReference type="RefSeq" id="WP_079821813.1">
    <property type="nucleotide sequence ID" value="NZ_MXMH01000016.1"/>
</dbReference>
<dbReference type="SMART" id="SM00342">
    <property type="entry name" value="HTH_ARAC"/>
    <property type="match status" value="1"/>
</dbReference>
<proteinExistence type="predicted"/>
<feature type="domain" description="HTH araC/xylS-type" evidence="1">
    <location>
        <begin position="213"/>
        <end position="312"/>
    </location>
</feature>
<accession>A0A5U0PY10</accession>
<name>A0A5U0PY10_SALER</name>
<organism evidence="2">
    <name type="scientific">Salmonella enterica</name>
    <name type="common">Salmonella choleraesuis</name>
    <dbReference type="NCBI Taxonomy" id="28901"/>
    <lineage>
        <taxon>Bacteria</taxon>
        <taxon>Pseudomonadati</taxon>
        <taxon>Pseudomonadota</taxon>
        <taxon>Gammaproteobacteria</taxon>
        <taxon>Enterobacterales</taxon>
        <taxon>Enterobacteriaceae</taxon>
        <taxon>Salmonella</taxon>
    </lineage>
</organism>
<dbReference type="EMBL" id="AAGIQQ010000060">
    <property type="protein sequence ID" value="EBO4819341.1"/>
    <property type="molecule type" value="Genomic_DNA"/>
</dbReference>
<evidence type="ECO:0000259" key="1">
    <source>
        <dbReference type="PROSITE" id="PS01124"/>
    </source>
</evidence>
<gene>
    <name evidence="2" type="ORF">DOF42_24150</name>
</gene>
<sequence>MRKKNEVSVAHHCGLNHWGTIIKKELGFAEVKTEMPAGTDPDMFLGSMIIDEFRNGGLKIHMRSSAQKITLFHQDGVECKKNKFILLNSCGSLLVRSAEHRKIISAGDSIILPAWEKYTEECFSGRNSLTFIFDISSITDSVDMLYPVMWKNISNFKMGFEINKIISNFYNNFGDRFCEKNSSALLSLLGLETELTAASYLNEPQKARNVRCAVIISFIRNNIKNPEISLSSVAEYLGITERMVQYTLAEEKMAFHQFLSSERCKFLANKIKSDLYCDVNVSIYESGFKSTATANRQFKNILGVTPHQYQRQMLKTISC</sequence>
<evidence type="ECO:0000313" key="2">
    <source>
        <dbReference type="EMBL" id="EBO4819341.1"/>
    </source>
</evidence>
<dbReference type="Pfam" id="PF12833">
    <property type="entry name" value="HTH_18"/>
    <property type="match status" value="1"/>
</dbReference>
<reference evidence="2" key="1">
    <citation type="submission" date="2018-06" db="EMBL/GenBank/DDBJ databases">
        <authorList>
            <consortium name="PulseNet: The National Subtyping Network for Foodborne Disease Surveillance"/>
            <person name="Tarr C.L."/>
            <person name="Trees E."/>
            <person name="Katz L.S."/>
            <person name="Carleton-Romer H.A."/>
            <person name="Stroika S."/>
            <person name="Kucerova Z."/>
            <person name="Roache K.F."/>
            <person name="Sabol A.L."/>
            <person name="Besser J."/>
            <person name="Gerner-Smidt P."/>
        </authorList>
    </citation>
    <scope>NUCLEOTIDE SEQUENCE</scope>
    <source>
        <strain evidence="2">PNUSAS043090</strain>
    </source>
</reference>
<comment type="caution">
    <text evidence="2">The sequence shown here is derived from an EMBL/GenBank/DDBJ whole genome shotgun (WGS) entry which is preliminary data.</text>
</comment>
<dbReference type="InterPro" id="IPR018060">
    <property type="entry name" value="HTH_AraC"/>
</dbReference>
<dbReference type="GO" id="GO:0043565">
    <property type="term" value="F:sequence-specific DNA binding"/>
    <property type="evidence" value="ECO:0007669"/>
    <property type="project" value="InterPro"/>
</dbReference>
<protein>
    <submittedName>
        <fullName evidence="2">AraC family transcriptional regulator</fullName>
    </submittedName>
</protein>
<dbReference type="Gene3D" id="1.10.10.60">
    <property type="entry name" value="Homeodomain-like"/>
    <property type="match status" value="1"/>
</dbReference>